<dbReference type="CDD" id="cd04301">
    <property type="entry name" value="NAT_SF"/>
    <property type="match status" value="1"/>
</dbReference>
<dbReference type="RefSeq" id="WP_253899249.1">
    <property type="nucleotide sequence ID" value="NZ_CALSBS010000037.1"/>
</dbReference>
<dbReference type="Gene3D" id="3.40.630.30">
    <property type="match status" value="1"/>
</dbReference>
<dbReference type="InterPro" id="IPR016181">
    <property type="entry name" value="Acyl_CoA_acyltransferase"/>
</dbReference>
<evidence type="ECO:0000313" key="2">
    <source>
        <dbReference type="EMBL" id="CAH6662144.1"/>
    </source>
</evidence>
<dbReference type="PROSITE" id="PS51186">
    <property type="entry name" value="GNAT"/>
    <property type="match status" value="1"/>
</dbReference>
<dbReference type="SUPFAM" id="SSF55729">
    <property type="entry name" value="Acyl-CoA N-acyltransferases (Nat)"/>
    <property type="match status" value="1"/>
</dbReference>
<evidence type="ECO:0000313" key="3">
    <source>
        <dbReference type="Proteomes" id="UP001152651"/>
    </source>
</evidence>
<dbReference type="InterPro" id="IPR052564">
    <property type="entry name" value="N-acetyltrans/Recomb-assoc"/>
</dbReference>
<dbReference type="PANTHER" id="PTHR43451:SF1">
    <property type="entry name" value="ACETYLTRANSFERASE"/>
    <property type="match status" value="1"/>
</dbReference>
<keyword evidence="3" id="KW-1185">Reference proteome</keyword>
<dbReference type="NCBIfam" id="NF007338">
    <property type="entry name" value="PRK09831.1"/>
    <property type="match status" value="1"/>
</dbReference>
<evidence type="ECO:0000259" key="1">
    <source>
        <dbReference type="PROSITE" id="PS51186"/>
    </source>
</evidence>
<dbReference type="Pfam" id="PF13673">
    <property type="entry name" value="Acetyltransf_10"/>
    <property type="match status" value="1"/>
</dbReference>
<organism evidence="2 3">
    <name type="scientific">Pseudocitrobacter vendiensis</name>
    <dbReference type="NCBI Taxonomy" id="2488306"/>
    <lineage>
        <taxon>Bacteria</taxon>
        <taxon>Pseudomonadati</taxon>
        <taxon>Pseudomonadota</taxon>
        <taxon>Gammaproteobacteria</taxon>
        <taxon>Enterobacterales</taxon>
        <taxon>Enterobacteriaceae</taxon>
        <taxon>Pseudocitrobacter</taxon>
    </lineage>
</organism>
<name>A0ABM9FFV2_9ENTR</name>
<gene>
    <name evidence="2" type="ORF">FBBNIHIM_23865</name>
</gene>
<accession>A0ABM9FFV2</accession>
<dbReference type="EMBL" id="CALSBS010000037">
    <property type="protein sequence ID" value="CAH6662144.1"/>
    <property type="molecule type" value="Genomic_DNA"/>
</dbReference>
<feature type="domain" description="N-acetyltransferase" evidence="1">
    <location>
        <begin position="1"/>
        <end position="147"/>
    </location>
</feature>
<reference evidence="2" key="1">
    <citation type="submission" date="2022-05" db="EMBL/GenBank/DDBJ databases">
        <authorList>
            <person name="Blom J."/>
        </authorList>
    </citation>
    <scope>NUCLEOTIDE SEQUENCE</scope>
    <source>
        <strain evidence="2">Type strain: CPO20170097</strain>
    </source>
</reference>
<proteinExistence type="predicted"/>
<dbReference type="PANTHER" id="PTHR43451">
    <property type="entry name" value="ACETYLTRANSFERASE (GNAT) FAMILY PROTEIN"/>
    <property type="match status" value="1"/>
</dbReference>
<sequence length="147" mass="16495">MNIRPWQPHELPQLCQIFLRAVRETASQHYSATQIAAWGQVDDAQWRQKLASSVVLVAEVDGNIVGFITAVGHYIDLLFVSPDYARRGIAGALLRALLAKMLPGKVTVAASITAKPFFERQGFVLVREQNVEARGEWFINYLMAREV</sequence>
<comment type="caution">
    <text evidence="2">The sequence shown here is derived from an EMBL/GenBank/DDBJ whole genome shotgun (WGS) entry which is preliminary data.</text>
</comment>
<dbReference type="Proteomes" id="UP001152651">
    <property type="component" value="Unassembled WGS sequence"/>
</dbReference>
<protein>
    <submittedName>
        <fullName evidence="2">GNAT family N-acetyltransferase</fullName>
    </submittedName>
</protein>
<dbReference type="InterPro" id="IPR000182">
    <property type="entry name" value="GNAT_dom"/>
</dbReference>